<protein>
    <submittedName>
        <fullName evidence="2">Fructan hydrolase</fullName>
    </submittedName>
</protein>
<keyword evidence="2" id="KW-0378">Hydrolase</keyword>
<evidence type="ECO:0000313" key="3">
    <source>
        <dbReference type="Proteomes" id="UP000007815"/>
    </source>
</evidence>
<feature type="region of interest" description="Disordered" evidence="1">
    <location>
        <begin position="54"/>
        <end position="96"/>
    </location>
</feature>
<feature type="compositionally biased region" description="Polar residues" evidence="1">
    <location>
        <begin position="65"/>
        <end position="90"/>
    </location>
</feature>
<evidence type="ECO:0000313" key="2">
    <source>
        <dbReference type="EMBL" id="EJN93214.1"/>
    </source>
</evidence>
<accession>A0ABN0GSF1</accession>
<reference evidence="2 3" key="1">
    <citation type="submission" date="2009-12" db="EMBL/GenBank/DDBJ databases">
        <authorList>
            <person name="Lefebure T."/>
            <person name="Cornejo O.E."/>
            <person name="Pavinski Bitar P.D."/>
            <person name="Lang P."/>
            <person name="Stanhope M.J."/>
        </authorList>
    </citation>
    <scope>NUCLEOTIDE SEQUENCE [LARGE SCALE GENOMIC DNA]</scope>
    <source>
        <strain evidence="2 3">FA-1</strain>
    </source>
</reference>
<dbReference type="Proteomes" id="UP000007815">
    <property type="component" value="Unassembled WGS sequence"/>
</dbReference>
<dbReference type="RefSeq" id="WP_003090310.1">
    <property type="nucleotide sequence ID" value="NZ_AOCD01000137.1"/>
</dbReference>
<comment type="caution">
    <text evidence="2">The sequence shown here is derived from an EMBL/GenBank/DDBJ whole genome shotgun (WGS) entry which is preliminary data.</text>
</comment>
<sequence length="96" mass="11096">MILQLASTSSFKEESLPFTIVSLTDNHGKQQNYVRFTAEHFSEYSLVYQADNQMNPQNEKEENDISYSPNSKQELKNMSISQKPNQNVSDVKTFEK</sequence>
<dbReference type="EMBL" id="AJTZ01000006">
    <property type="protein sequence ID" value="EJN93214.1"/>
    <property type="molecule type" value="Genomic_DNA"/>
</dbReference>
<evidence type="ECO:0000256" key="1">
    <source>
        <dbReference type="SAM" id="MobiDB-lite"/>
    </source>
</evidence>
<proteinExistence type="predicted"/>
<organism evidence="2 3">
    <name type="scientific">Streptococcus ratti FA-1 = DSM 20564</name>
    <dbReference type="NCBI Taxonomy" id="699248"/>
    <lineage>
        <taxon>Bacteria</taxon>
        <taxon>Bacillati</taxon>
        <taxon>Bacillota</taxon>
        <taxon>Bacilli</taxon>
        <taxon>Lactobacillales</taxon>
        <taxon>Streptococcaceae</taxon>
        <taxon>Streptococcus</taxon>
    </lineage>
</organism>
<name>A0ABN0GSF1_STRRT</name>
<gene>
    <name evidence="2" type="ORF">SRA_10003</name>
</gene>
<keyword evidence="3" id="KW-1185">Reference proteome</keyword>
<dbReference type="GO" id="GO:0016787">
    <property type="term" value="F:hydrolase activity"/>
    <property type="evidence" value="ECO:0007669"/>
    <property type="project" value="UniProtKB-KW"/>
</dbReference>